<organism evidence="2 3">
    <name type="scientific">Jatrophihabitans endophyticus</name>
    <dbReference type="NCBI Taxonomy" id="1206085"/>
    <lineage>
        <taxon>Bacteria</taxon>
        <taxon>Bacillati</taxon>
        <taxon>Actinomycetota</taxon>
        <taxon>Actinomycetes</taxon>
        <taxon>Jatrophihabitantales</taxon>
        <taxon>Jatrophihabitantaceae</taxon>
        <taxon>Jatrophihabitans</taxon>
    </lineage>
</organism>
<dbReference type="Pfam" id="PF04954">
    <property type="entry name" value="SIP"/>
    <property type="match status" value="1"/>
</dbReference>
<dbReference type="Gene3D" id="2.40.30.10">
    <property type="entry name" value="Translation factors"/>
    <property type="match status" value="1"/>
</dbReference>
<protein>
    <submittedName>
        <fullName evidence="2">NADPH-dependent ferric siderophore reductase, contains FAD-binding and SIP domains</fullName>
    </submittedName>
</protein>
<dbReference type="EMBL" id="FQVU01000002">
    <property type="protein sequence ID" value="SHG26106.1"/>
    <property type="molecule type" value="Genomic_DNA"/>
</dbReference>
<proteinExistence type="predicted"/>
<evidence type="ECO:0000313" key="3">
    <source>
        <dbReference type="Proteomes" id="UP000186132"/>
    </source>
</evidence>
<dbReference type="InterPro" id="IPR007037">
    <property type="entry name" value="SIP_rossman_dom"/>
</dbReference>
<evidence type="ECO:0000313" key="2">
    <source>
        <dbReference type="EMBL" id="SHG26106.1"/>
    </source>
</evidence>
<feature type="domain" description="FAD-binding FR-type" evidence="1">
    <location>
        <begin position="9"/>
        <end position="112"/>
    </location>
</feature>
<gene>
    <name evidence="2" type="ORF">SAMN05443575_1851</name>
</gene>
<dbReference type="Gene3D" id="3.40.50.80">
    <property type="entry name" value="Nucleotide-binding domain of ferredoxin-NADP reductase (FNR) module"/>
    <property type="match status" value="1"/>
</dbReference>
<dbReference type="InterPro" id="IPR039374">
    <property type="entry name" value="SIP_fam"/>
</dbReference>
<dbReference type="CDD" id="cd06193">
    <property type="entry name" value="siderophore_interacting"/>
    <property type="match status" value="1"/>
</dbReference>
<dbReference type="PANTHER" id="PTHR30157:SF0">
    <property type="entry name" value="NADPH-DEPENDENT FERRIC-CHELATE REDUCTASE"/>
    <property type="match status" value="1"/>
</dbReference>
<dbReference type="SUPFAM" id="SSF63380">
    <property type="entry name" value="Riboflavin synthase domain-like"/>
    <property type="match status" value="1"/>
</dbReference>
<dbReference type="InterPro" id="IPR017938">
    <property type="entry name" value="Riboflavin_synthase-like_b-brl"/>
</dbReference>
<sequence>MNSPLVRRSPTHAGTVLANVEVTPRMRRVTVRAESMRGVVITPAQDVELHLREDSGRRVKRRYTIRAGRPDDGELDLDVLLHGASPGSHWGRSARPGDDVAFQGPRGKLELRPAPHHLLLGDESALPAIATVCAALPEGETATALIEVDDARDEQPVSAARLRWVHRAGAEPGTPDLLRDALADVEVPPGSRAYLLGESRAMIALRPLVEGRGVVHDDVFVKGYWNHARPDRIAGRPPR</sequence>
<dbReference type="AlphaFoldDB" id="A0A1M5ICS5"/>
<name>A0A1M5ICS5_9ACTN</name>
<reference evidence="2 3" key="1">
    <citation type="submission" date="2016-11" db="EMBL/GenBank/DDBJ databases">
        <authorList>
            <person name="Jaros S."/>
            <person name="Januszkiewicz K."/>
            <person name="Wedrychowicz H."/>
        </authorList>
    </citation>
    <scope>NUCLEOTIDE SEQUENCE [LARGE SCALE GENOMIC DNA]</scope>
    <source>
        <strain evidence="2 3">DSM 45627</strain>
    </source>
</reference>
<dbReference type="Proteomes" id="UP000186132">
    <property type="component" value="Unassembled WGS sequence"/>
</dbReference>
<dbReference type="RefSeq" id="WP_073388881.1">
    <property type="nucleotide sequence ID" value="NZ_FQVU01000002.1"/>
</dbReference>
<dbReference type="GO" id="GO:0016491">
    <property type="term" value="F:oxidoreductase activity"/>
    <property type="evidence" value="ECO:0007669"/>
    <property type="project" value="InterPro"/>
</dbReference>
<dbReference type="InterPro" id="IPR013113">
    <property type="entry name" value="SIP_FAD-bd"/>
</dbReference>
<dbReference type="PANTHER" id="PTHR30157">
    <property type="entry name" value="FERRIC REDUCTASE, NADPH-DEPENDENT"/>
    <property type="match status" value="1"/>
</dbReference>
<evidence type="ECO:0000259" key="1">
    <source>
        <dbReference type="PROSITE" id="PS51384"/>
    </source>
</evidence>
<dbReference type="Pfam" id="PF08021">
    <property type="entry name" value="FAD_binding_9"/>
    <property type="match status" value="1"/>
</dbReference>
<dbReference type="InterPro" id="IPR017927">
    <property type="entry name" value="FAD-bd_FR_type"/>
</dbReference>
<dbReference type="OrthoDB" id="9814826at2"/>
<accession>A0A1M5ICS5</accession>
<dbReference type="InterPro" id="IPR039261">
    <property type="entry name" value="FNR_nucleotide-bd"/>
</dbReference>
<dbReference type="PROSITE" id="PS51384">
    <property type="entry name" value="FAD_FR"/>
    <property type="match status" value="1"/>
</dbReference>
<dbReference type="STRING" id="1206085.SAMN05443575_1851"/>
<keyword evidence="3" id="KW-1185">Reference proteome</keyword>